<evidence type="ECO:0000313" key="11">
    <source>
        <dbReference type="EMBL" id="MBT0728520.1"/>
    </source>
</evidence>
<dbReference type="Pfam" id="PF03865">
    <property type="entry name" value="ShlB"/>
    <property type="match status" value="1"/>
</dbReference>
<keyword evidence="6" id="KW-0653">Protein transport</keyword>
<evidence type="ECO:0000313" key="12">
    <source>
        <dbReference type="Proteomes" id="UP000786875"/>
    </source>
</evidence>
<evidence type="ECO:0000256" key="2">
    <source>
        <dbReference type="ARBA" id="ARBA00009055"/>
    </source>
</evidence>
<reference evidence="11 12" key="1">
    <citation type="submission" date="2020-04" db="EMBL/GenBank/DDBJ databases">
        <title>Genome sequencing of Rosenbergiella species.</title>
        <authorList>
            <person name="Alvarez-Perez S."/>
            <person name="Lievens B."/>
        </authorList>
    </citation>
    <scope>NUCLEOTIDE SEQUENCE [LARGE SCALE GENOMIC DNA]</scope>
    <source>
        <strain evidence="11 12">CdVSA20.1</strain>
    </source>
</reference>
<dbReference type="PIRSF" id="PIRSF029745">
    <property type="entry name" value="FhaC"/>
    <property type="match status" value="1"/>
</dbReference>
<name>A0ABS5TAI6_9GAMM</name>
<gene>
    <name evidence="11" type="ORF">HGT73_14335</name>
</gene>
<dbReference type="Pfam" id="PF08479">
    <property type="entry name" value="POTRA_2"/>
    <property type="match status" value="1"/>
</dbReference>
<dbReference type="InterPro" id="IPR013686">
    <property type="entry name" value="Polypept-transport_assoc_ShlB"/>
</dbReference>
<feature type="chain" id="PRO_5045290361" evidence="9">
    <location>
        <begin position="24"/>
        <end position="564"/>
    </location>
</feature>
<keyword evidence="3" id="KW-0813">Transport</keyword>
<evidence type="ECO:0000256" key="1">
    <source>
        <dbReference type="ARBA" id="ARBA00004442"/>
    </source>
</evidence>
<comment type="caution">
    <text evidence="11">The sequence shown here is derived from an EMBL/GenBank/DDBJ whole genome shotgun (WGS) entry which is preliminary data.</text>
</comment>
<feature type="signal peptide" evidence="9">
    <location>
        <begin position="1"/>
        <end position="23"/>
    </location>
</feature>
<dbReference type="InterPro" id="IPR005565">
    <property type="entry name" value="Hemolysn_activator_HlyB_C"/>
</dbReference>
<evidence type="ECO:0000256" key="7">
    <source>
        <dbReference type="ARBA" id="ARBA00023136"/>
    </source>
</evidence>
<dbReference type="PANTHER" id="PTHR34597">
    <property type="entry name" value="SLR1661 PROTEIN"/>
    <property type="match status" value="1"/>
</dbReference>
<evidence type="ECO:0000256" key="9">
    <source>
        <dbReference type="SAM" id="SignalP"/>
    </source>
</evidence>
<dbReference type="InterPro" id="IPR051544">
    <property type="entry name" value="TPS_OM_transporter"/>
</dbReference>
<evidence type="ECO:0000259" key="10">
    <source>
        <dbReference type="PROSITE" id="PS51779"/>
    </source>
</evidence>
<feature type="non-terminal residue" evidence="11">
    <location>
        <position position="564"/>
    </location>
</feature>
<dbReference type="InterPro" id="IPR027282">
    <property type="entry name" value="TPS"/>
</dbReference>
<comment type="similarity">
    <text evidence="2">Belongs to the TPS (TC 1.B.20) family.</text>
</comment>
<keyword evidence="12" id="KW-1185">Reference proteome</keyword>
<keyword evidence="8" id="KW-0998">Cell outer membrane</keyword>
<evidence type="ECO:0000256" key="6">
    <source>
        <dbReference type="ARBA" id="ARBA00022927"/>
    </source>
</evidence>
<comment type="subcellular location">
    <subcellularLocation>
        <location evidence="1">Cell outer membrane</location>
    </subcellularLocation>
</comment>
<sequence length="564" mass="62771">MVYNLSYPRRRLLLALWPLSLTAQSEASTSSLDRGSLLIGQQIQAPSLPESDQALIHQQNQQRALEQRLALPEPTIRLSLPNHSAQQQGFPQENPCFPLTTITLSGGDAFPRWLQLQRIANTAAGQCLGSQGINLLMHRLQNRLVDQGYVTTRVLAPEQDLTQGVLRLTFVPGKIRQLKMAPHSHQGIFLSTAFPGQSGALVDLRDLEQGLENLQRLPTTQASMEIVAADQPGESDIVVNWQQSRKWRLGLSVDDSGTRSTGRYQAGATLYLDNPLKFSDSLYLNAGKALLARGGKGTHNYTGQYTLPYGYWQAGLTGSYNDYYQTIAGAYTDYRYRGQSQQLALQLGRIIHRGTQHKTRLTGEVSMRQSKNFIDDTAIDNQHRKTTSWKATLHHQHYLKTATVDLVARYQQGTRWFGALPAGEETFGEATALSHIVQITADLTLPFTIGTQQFRYNLLYQQQFTSSRLTPPEQFSIGGRWTVRGFDGERSLSADKGRLVRTEWSWSTPITAQQLYLGLDYGDVWGRSSTQLLGHHLAGSVLGVRGQVLSTAYDTFIGVPLSAP</sequence>
<evidence type="ECO:0000256" key="5">
    <source>
        <dbReference type="ARBA" id="ARBA00022692"/>
    </source>
</evidence>
<keyword evidence="9" id="KW-0732">Signal</keyword>
<evidence type="ECO:0000256" key="4">
    <source>
        <dbReference type="ARBA" id="ARBA00022452"/>
    </source>
</evidence>
<organism evidence="11 12">
    <name type="scientific">Rosenbergiella australiborealis</name>
    <dbReference type="NCBI Taxonomy" id="1544696"/>
    <lineage>
        <taxon>Bacteria</taxon>
        <taxon>Pseudomonadati</taxon>
        <taxon>Pseudomonadota</taxon>
        <taxon>Gammaproteobacteria</taxon>
        <taxon>Enterobacterales</taxon>
        <taxon>Erwiniaceae</taxon>
        <taxon>Rosenbergiella</taxon>
    </lineage>
</organism>
<dbReference type="Gene3D" id="2.40.160.50">
    <property type="entry name" value="membrane protein fhac: a member of the omp85/tpsb transporter family"/>
    <property type="match status" value="1"/>
</dbReference>
<dbReference type="Proteomes" id="UP000786875">
    <property type="component" value="Unassembled WGS sequence"/>
</dbReference>
<feature type="domain" description="POTRA" evidence="10">
    <location>
        <begin position="97"/>
        <end position="173"/>
    </location>
</feature>
<protein>
    <submittedName>
        <fullName evidence="11">ShlB/FhaC/HecB family hemolysin secretion/activation protein</fullName>
    </submittedName>
</protein>
<evidence type="ECO:0000256" key="8">
    <source>
        <dbReference type="ARBA" id="ARBA00023237"/>
    </source>
</evidence>
<proteinExistence type="inferred from homology"/>
<keyword evidence="5" id="KW-0812">Transmembrane</keyword>
<accession>A0ABS5TAI6</accession>
<keyword evidence="4" id="KW-1134">Transmembrane beta strand</keyword>
<evidence type="ECO:0000256" key="3">
    <source>
        <dbReference type="ARBA" id="ARBA00022448"/>
    </source>
</evidence>
<dbReference type="InterPro" id="IPR035251">
    <property type="entry name" value="ShlB_POTRA"/>
</dbReference>
<dbReference type="Pfam" id="PF17287">
    <property type="entry name" value="POTRA_3"/>
    <property type="match status" value="1"/>
</dbReference>
<dbReference type="PANTHER" id="PTHR34597:SF3">
    <property type="entry name" value="OUTER MEMBRANE TRANSPORTER CDIB"/>
    <property type="match status" value="1"/>
</dbReference>
<dbReference type="PROSITE" id="PS51779">
    <property type="entry name" value="POTRA"/>
    <property type="match status" value="1"/>
</dbReference>
<keyword evidence="7" id="KW-0472">Membrane</keyword>
<dbReference type="EMBL" id="JABBFO010000023">
    <property type="protein sequence ID" value="MBT0728520.1"/>
    <property type="molecule type" value="Genomic_DNA"/>
</dbReference>
<dbReference type="InterPro" id="IPR034746">
    <property type="entry name" value="POTRA"/>
</dbReference>
<dbReference type="Gene3D" id="3.10.20.310">
    <property type="entry name" value="membrane protein fhac"/>
    <property type="match status" value="1"/>
</dbReference>